<protein>
    <submittedName>
        <fullName evidence="1">Uncharacterized protein</fullName>
    </submittedName>
</protein>
<organism evidence="1 2">
    <name type="scientific">Araneus ventricosus</name>
    <name type="common">Orbweaver spider</name>
    <name type="synonym">Epeira ventricosa</name>
    <dbReference type="NCBI Taxonomy" id="182803"/>
    <lineage>
        <taxon>Eukaryota</taxon>
        <taxon>Metazoa</taxon>
        <taxon>Ecdysozoa</taxon>
        <taxon>Arthropoda</taxon>
        <taxon>Chelicerata</taxon>
        <taxon>Arachnida</taxon>
        <taxon>Araneae</taxon>
        <taxon>Araneomorphae</taxon>
        <taxon>Entelegynae</taxon>
        <taxon>Araneoidea</taxon>
        <taxon>Araneidae</taxon>
        <taxon>Araneus</taxon>
    </lineage>
</organism>
<dbReference type="AlphaFoldDB" id="A0A4Y2U8X8"/>
<accession>A0A4Y2U8X8</accession>
<keyword evidence="2" id="KW-1185">Reference proteome</keyword>
<name>A0A4Y2U8X8_ARAVE</name>
<reference evidence="1 2" key="1">
    <citation type="journal article" date="2019" name="Sci. Rep.">
        <title>Orb-weaving spider Araneus ventricosus genome elucidates the spidroin gene catalogue.</title>
        <authorList>
            <person name="Kono N."/>
            <person name="Nakamura H."/>
            <person name="Ohtoshi R."/>
            <person name="Moran D.A.P."/>
            <person name="Shinohara A."/>
            <person name="Yoshida Y."/>
            <person name="Fujiwara M."/>
            <person name="Mori M."/>
            <person name="Tomita M."/>
            <person name="Arakawa K."/>
        </authorList>
    </citation>
    <scope>NUCLEOTIDE SEQUENCE [LARGE SCALE GENOMIC DNA]</scope>
</reference>
<sequence length="92" mass="10416">MEKTCLGSLEGTAEAPCHLCPPGVTCWWGFRGDFHQLSTMCFLQDGEIFMYNPTPQPPNLTSAHFDKAHIKLSMNVFLPFILQPLSTIHMKY</sequence>
<gene>
    <name evidence="1" type="ORF">AVEN_64489_1</name>
</gene>
<comment type="caution">
    <text evidence="1">The sequence shown here is derived from an EMBL/GenBank/DDBJ whole genome shotgun (WGS) entry which is preliminary data.</text>
</comment>
<evidence type="ECO:0000313" key="1">
    <source>
        <dbReference type="EMBL" id="GBO08136.1"/>
    </source>
</evidence>
<dbReference type="EMBL" id="BGPR01033985">
    <property type="protein sequence ID" value="GBO08136.1"/>
    <property type="molecule type" value="Genomic_DNA"/>
</dbReference>
<proteinExistence type="predicted"/>
<evidence type="ECO:0000313" key="2">
    <source>
        <dbReference type="Proteomes" id="UP000499080"/>
    </source>
</evidence>
<dbReference type="Proteomes" id="UP000499080">
    <property type="component" value="Unassembled WGS sequence"/>
</dbReference>